<proteinExistence type="predicted"/>
<dbReference type="AlphaFoldDB" id="A0A517RNB5"/>
<dbReference type="InterPro" id="IPR036249">
    <property type="entry name" value="Thioredoxin-like_sf"/>
</dbReference>
<keyword evidence="3" id="KW-1185">Reference proteome</keyword>
<dbReference type="InterPro" id="IPR013783">
    <property type="entry name" value="Ig-like_fold"/>
</dbReference>
<organism evidence="2 3">
    <name type="scientific">Gimesia alba</name>
    <dbReference type="NCBI Taxonomy" id="2527973"/>
    <lineage>
        <taxon>Bacteria</taxon>
        <taxon>Pseudomonadati</taxon>
        <taxon>Planctomycetota</taxon>
        <taxon>Planctomycetia</taxon>
        <taxon>Planctomycetales</taxon>
        <taxon>Planctomycetaceae</taxon>
        <taxon>Gimesia</taxon>
    </lineage>
</organism>
<dbReference type="SUPFAM" id="SSF52833">
    <property type="entry name" value="Thioredoxin-like"/>
    <property type="match status" value="1"/>
</dbReference>
<sequence length="767" mass="83314">MLSISRISLILCLLTITVGCQKGSEPSAENSTASSASESTPMDSEKGAPSETETASKSGETKEGDPEKPKAPELPTSVKGTWVLMLPQQQSMMPLYLFKITPPEASAESDKKSEEEPAAVVLLSKGAEIAPGKIISSKATEKTVEFEESLLNDGEEFVRLNFQGKLDGVAILGTISFNNESSTPALLLPTTEKDLSRIKEPMPSPGAQELMQAMQSKDAFEQLNDFTQKMKTVPLTMDAYPALVAIALSQKKDAKTLEEIINRYIETAGIWGNRQQVSSLISVGSMLARSDSDSSLATKYLDQADKLIKEGVKPLKGWDLDMALAKARVGLKSDNKEQIQEAGKLLQAEEKKHPHNRELLAELVNYEKSHGSVDKAIDHLGILAGSPLTGRERNLLFASKQNPEAVKFEHPRDTLTALWKEKHGSTEGLDEYLTKSFKRFLQSYVSKEAKDVDLKKGNRVSLIELFTGASCPPCVAADLATGVVEASFPDSKVIVLRYHQHIPAPDPLTNTDSEARFILYNHRGTPSTNLNGQMVPGVAGGVEQVESSYQQILEALIPALSENTDVKIDLSAVAKDGKLDLKANVTGTDKIKEPLRLVAVLAEDELHFEASNGINVHDMIVRSMLSEPTGFPAVDGKLSLTKSVPLSDFKGRLTDYLSAYEERSNANFTGAPLALEKLHFVVFVQGELSKDVFQVASVPVSGTLDYKTAKPKPAPEKAKPTPAPKPAPKPEKSAKPEVKKEAKPETKPEAKKAAKPESKPEAKKEEN</sequence>
<feature type="compositionally biased region" description="Low complexity" evidence="1">
    <location>
        <begin position="24"/>
        <end position="41"/>
    </location>
</feature>
<reference evidence="2 3" key="1">
    <citation type="submission" date="2019-02" db="EMBL/GenBank/DDBJ databases">
        <title>Deep-cultivation of Planctomycetes and their phenomic and genomic characterization uncovers novel biology.</title>
        <authorList>
            <person name="Wiegand S."/>
            <person name="Jogler M."/>
            <person name="Boedeker C."/>
            <person name="Pinto D."/>
            <person name="Vollmers J."/>
            <person name="Rivas-Marin E."/>
            <person name="Kohn T."/>
            <person name="Peeters S.H."/>
            <person name="Heuer A."/>
            <person name="Rast P."/>
            <person name="Oberbeckmann S."/>
            <person name="Bunk B."/>
            <person name="Jeske O."/>
            <person name="Meyerdierks A."/>
            <person name="Storesund J.E."/>
            <person name="Kallscheuer N."/>
            <person name="Luecker S."/>
            <person name="Lage O.M."/>
            <person name="Pohl T."/>
            <person name="Merkel B.J."/>
            <person name="Hornburger P."/>
            <person name="Mueller R.-W."/>
            <person name="Bruemmer F."/>
            <person name="Labrenz M."/>
            <person name="Spormann A.M."/>
            <person name="Op den Camp H."/>
            <person name="Overmann J."/>
            <person name="Amann R."/>
            <person name="Jetten M.S.M."/>
            <person name="Mascher T."/>
            <person name="Medema M.H."/>
            <person name="Devos D.P."/>
            <person name="Kaster A.-K."/>
            <person name="Ovreas L."/>
            <person name="Rohde M."/>
            <person name="Galperin M.Y."/>
            <person name="Jogler C."/>
        </authorList>
    </citation>
    <scope>NUCLEOTIDE SEQUENCE [LARGE SCALE GENOMIC DNA]</scope>
    <source>
        <strain evidence="2 3">Pan241w</strain>
    </source>
</reference>
<evidence type="ECO:0008006" key="4">
    <source>
        <dbReference type="Google" id="ProtNLM"/>
    </source>
</evidence>
<feature type="region of interest" description="Disordered" evidence="1">
    <location>
        <begin position="704"/>
        <end position="767"/>
    </location>
</feature>
<evidence type="ECO:0000256" key="1">
    <source>
        <dbReference type="SAM" id="MobiDB-lite"/>
    </source>
</evidence>
<evidence type="ECO:0000313" key="3">
    <source>
        <dbReference type="Proteomes" id="UP000317171"/>
    </source>
</evidence>
<feature type="region of interest" description="Disordered" evidence="1">
    <location>
        <begin position="22"/>
        <end position="76"/>
    </location>
</feature>
<protein>
    <recommendedName>
        <fullName evidence="4">Thioredoxin domain-containing protein</fullName>
    </recommendedName>
</protein>
<dbReference type="Gene3D" id="2.60.40.10">
    <property type="entry name" value="Immunoglobulins"/>
    <property type="match status" value="1"/>
</dbReference>
<accession>A0A517RNB5</accession>
<gene>
    <name evidence="2" type="ORF">Pan241w_54950</name>
</gene>
<feature type="compositionally biased region" description="Basic and acidic residues" evidence="1">
    <location>
        <begin position="59"/>
        <end position="71"/>
    </location>
</feature>
<dbReference type="KEGG" id="gaz:Pan241w_54950"/>
<dbReference type="Proteomes" id="UP000317171">
    <property type="component" value="Chromosome"/>
</dbReference>
<name>A0A517RNB5_9PLAN</name>
<feature type="compositionally biased region" description="Basic and acidic residues" evidence="1">
    <location>
        <begin position="728"/>
        <end position="767"/>
    </location>
</feature>
<dbReference type="EMBL" id="CP036269">
    <property type="protein sequence ID" value="QDT45375.1"/>
    <property type="molecule type" value="Genomic_DNA"/>
</dbReference>
<dbReference type="PROSITE" id="PS51257">
    <property type="entry name" value="PROKAR_LIPOPROTEIN"/>
    <property type="match status" value="1"/>
</dbReference>
<evidence type="ECO:0000313" key="2">
    <source>
        <dbReference type="EMBL" id="QDT45375.1"/>
    </source>
</evidence>